<protein>
    <recommendedName>
        <fullName evidence="17">Branchpoint-bridging protein</fullName>
    </recommendedName>
</protein>
<gene>
    <name evidence="18" type="ORF">PACLA_8A082008</name>
</gene>
<dbReference type="Proteomes" id="UP001152795">
    <property type="component" value="Unassembled WGS sequence"/>
</dbReference>
<proteinExistence type="inferred from homology"/>
<evidence type="ECO:0000256" key="1">
    <source>
        <dbReference type="ARBA" id="ARBA00004123"/>
    </source>
</evidence>
<keyword evidence="7 17" id="KW-0747">Spliceosome</keyword>
<evidence type="ECO:0000256" key="17">
    <source>
        <dbReference type="RuleBase" id="RU367126"/>
    </source>
</evidence>
<dbReference type="OrthoDB" id="10021397at2759"/>
<keyword evidence="11" id="KW-0007">Acetylation</keyword>
<dbReference type="PANTHER" id="PTHR11208:SF45">
    <property type="entry name" value="SPLICING FACTOR 1"/>
    <property type="match status" value="1"/>
</dbReference>
<keyword evidence="12" id="KW-0805">Transcription regulation</keyword>
<evidence type="ECO:0000256" key="7">
    <source>
        <dbReference type="ARBA" id="ARBA00022728"/>
    </source>
</evidence>
<evidence type="ECO:0000256" key="8">
    <source>
        <dbReference type="ARBA" id="ARBA00022771"/>
    </source>
</evidence>
<keyword evidence="6 17" id="KW-0479">Metal-binding</keyword>
<dbReference type="SMART" id="SM00343">
    <property type="entry name" value="ZnF_C2HC"/>
    <property type="match status" value="2"/>
</dbReference>
<keyword evidence="19" id="KW-1185">Reference proteome</keyword>
<organism evidence="18 19">
    <name type="scientific">Paramuricea clavata</name>
    <name type="common">Red gorgonian</name>
    <name type="synonym">Violescent sea-whip</name>
    <dbReference type="NCBI Taxonomy" id="317549"/>
    <lineage>
        <taxon>Eukaryota</taxon>
        <taxon>Metazoa</taxon>
        <taxon>Cnidaria</taxon>
        <taxon>Anthozoa</taxon>
        <taxon>Octocorallia</taxon>
        <taxon>Malacalcyonacea</taxon>
        <taxon>Plexauridae</taxon>
        <taxon>Paramuricea</taxon>
    </lineage>
</organism>
<comment type="subcellular location">
    <subcellularLocation>
        <location evidence="1 17">Nucleus</location>
    </subcellularLocation>
</comment>
<keyword evidence="8 17" id="KW-0863">Zinc-finger</keyword>
<evidence type="ECO:0000256" key="16">
    <source>
        <dbReference type="ARBA" id="ARBA00055181"/>
    </source>
</evidence>
<keyword evidence="10" id="KW-0694">RNA-binding</keyword>
<name>A0A7D9JYF8_PARCT</name>
<dbReference type="GO" id="GO:0045131">
    <property type="term" value="F:pre-mRNA branch point binding"/>
    <property type="evidence" value="ECO:0007669"/>
    <property type="project" value="UniProtKB-UniRule"/>
</dbReference>
<dbReference type="GO" id="GO:0003729">
    <property type="term" value="F:mRNA binding"/>
    <property type="evidence" value="ECO:0007669"/>
    <property type="project" value="TreeGrafter"/>
</dbReference>
<evidence type="ECO:0000256" key="12">
    <source>
        <dbReference type="ARBA" id="ARBA00023015"/>
    </source>
</evidence>
<keyword evidence="9 17" id="KW-0862">Zinc</keyword>
<comment type="function">
    <text evidence="16">Necessary for the ATP-dependent first step of spliceosome assembly. Binds to the intron branch point sequence (BPS) 5'-UACUAAC-3' of the pre-mRNA. May act as transcription repressor.</text>
</comment>
<keyword evidence="3" id="KW-0678">Repressor</keyword>
<reference evidence="18" key="1">
    <citation type="submission" date="2020-04" db="EMBL/GenBank/DDBJ databases">
        <authorList>
            <person name="Alioto T."/>
            <person name="Alioto T."/>
            <person name="Gomez Garrido J."/>
        </authorList>
    </citation>
    <scope>NUCLEOTIDE SEQUENCE</scope>
    <source>
        <strain evidence="18">A484AB</strain>
    </source>
</reference>
<comment type="caution">
    <text evidence="18">The sequence shown here is derived from an EMBL/GenBank/DDBJ whole genome shotgun (WGS) entry which is preliminary data.</text>
</comment>
<evidence type="ECO:0000256" key="4">
    <source>
        <dbReference type="ARBA" id="ARBA00022553"/>
    </source>
</evidence>
<dbReference type="AlphaFoldDB" id="A0A7D9JYF8"/>
<comment type="similarity">
    <text evidence="2 17">Belongs to the BBP/SF1 family.</text>
</comment>
<dbReference type="GO" id="GO:0008270">
    <property type="term" value="F:zinc ion binding"/>
    <property type="evidence" value="ECO:0007669"/>
    <property type="project" value="UniProtKB-UniRule"/>
</dbReference>
<dbReference type="Gene3D" id="3.30.1370.10">
    <property type="entry name" value="K Homology domain, type 1"/>
    <property type="match status" value="1"/>
</dbReference>
<dbReference type="SUPFAM" id="SSF54791">
    <property type="entry name" value="Eukaryotic type KH-domain (KH-domain type I)"/>
    <property type="match status" value="1"/>
</dbReference>
<dbReference type="Pfam" id="PF00098">
    <property type="entry name" value="zf-CCHC"/>
    <property type="match status" value="1"/>
</dbReference>
<keyword evidence="5 17" id="KW-0507">mRNA processing</keyword>
<evidence type="ECO:0000256" key="13">
    <source>
        <dbReference type="ARBA" id="ARBA00023163"/>
    </source>
</evidence>
<dbReference type="SMART" id="SM00322">
    <property type="entry name" value="KH"/>
    <property type="match status" value="1"/>
</dbReference>
<dbReference type="InterPro" id="IPR036612">
    <property type="entry name" value="KH_dom_type_1_sf"/>
</dbReference>
<evidence type="ECO:0000313" key="19">
    <source>
        <dbReference type="Proteomes" id="UP001152795"/>
    </source>
</evidence>
<dbReference type="Pfam" id="PF22675">
    <property type="entry name" value="KH-I_KHDC4-BBP"/>
    <property type="match status" value="1"/>
</dbReference>
<evidence type="ECO:0000256" key="15">
    <source>
        <dbReference type="ARBA" id="ARBA00023242"/>
    </source>
</evidence>
<dbReference type="InterPro" id="IPR004087">
    <property type="entry name" value="KH_dom"/>
</dbReference>
<dbReference type="GO" id="GO:0005681">
    <property type="term" value="C:spliceosomal complex"/>
    <property type="evidence" value="ECO:0007669"/>
    <property type="project" value="UniProtKB-KW"/>
</dbReference>
<evidence type="ECO:0000256" key="14">
    <source>
        <dbReference type="ARBA" id="ARBA00023187"/>
    </source>
</evidence>
<dbReference type="CDD" id="cd22382">
    <property type="entry name" value="KH-I_SF1"/>
    <property type="match status" value="1"/>
</dbReference>
<comment type="function">
    <text evidence="17">Necessary for the splicing of pre-mRNA. Has a role in the recognition of the branch site (5'-UACUAAC-3'), the pyrimidine tract and the 3'-splice site at the 3'-end of introns.</text>
</comment>
<dbReference type="GO" id="GO:0048024">
    <property type="term" value="P:regulation of mRNA splicing, via spliceosome"/>
    <property type="evidence" value="ECO:0007669"/>
    <property type="project" value="TreeGrafter"/>
</dbReference>
<dbReference type="InterPro" id="IPR036875">
    <property type="entry name" value="Znf_CCHC_sf"/>
</dbReference>
<dbReference type="InterPro" id="IPR045071">
    <property type="entry name" value="BBP-like"/>
</dbReference>
<dbReference type="Gene3D" id="4.10.60.10">
    <property type="entry name" value="Zinc finger, CCHC-type"/>
    <property type="match status" value="1"/>
</dbReference>
<keyword evidence="14 17" id="KW-0508">mRNA splicing</keyword>
<evidence type="ECO:0000256" key="10">
    <source>
        <dbReference type="ARBA" id="ARBA00022884"/>
    </source>
</evidence>
<evidence type="ECO:0000313" key="18">
    <source>
        <dbReference type="EMBL" id="CAB4037373.1"/>
    </source>
</evidence>
<dbReference type="GO" id="GO:0000398">
    <property type="term" value="P:mRNA splicing, via spliceosome"/>
    <property type="evidence" value="ECO:0007669"/>
    <property type="project" value="UniProtKB-UniRule"/>
</dbReference>
<evidence type="ECO:0000256" key="11">
    <source>
        <dbReference type="ARBA" id="ARBA00022990"/>
    </source>
</evidence>
<dbReference type="GO" id="GO:0005654">
    <property type="term" value="C:nucleoplasm"/>
    <property type="evidence" value="ECO:0007669"/>
    <property type="project" value="UniProtKB-ARBA"/>
</dbReference>
<evidence type="ECO:0000256" key="5">
    <source>
        <dbReference type="ARBA" id="ARBA00022664"/>
    </source>
</evidence>
<dbReference type="InterPro" id="IPR055256">
    <property type="entry name" value="KH_1_KHDC4/BBP-like"/>
</dbReference>
<keyword evidence="15 17" id="KW-0539">Nucleus</keyword>
<evidence type="ECO:0000256" key="9">
    <source>
        <dbReference type="ARBA" id="ARBA00022833"/>
    </source>
</evidence>
<dbReference type="InterPro" id="IPR001878">
    <property type="entry name" value="Znf_CCHC"/>
</dbReference>
<dbReference type="EMBL" id="CACRXK020023004">
    <property type="protein sequence ID" value="CAB4037373.1"/>
    <property type="molecule type" value="Genomic_DNA"/>
</dbReference>
<evidence type="ECO:0000256" key="3">
    <source>
        <dbReference type="ARBA" id="ARBA00022491"/>
    </source>
</evidence>
<dbReference type="PANTHER" id="PTHR11208">
    <property type="entry name" value="RNA-BINDING PROTEIN RELATED"/>
    <property type="match status" value="1"/>
</dbReference>
<accession>A0A7D9JYF8</accession>
<sequence length="202" mass="22187">MVPPATRIQEKVFIPQDDHPHVNFIGLLIGPRGNTLKKTEKDTNCKIMIRGKGSVKDGKGRKDGQLLPGEDEILHALITGQNHESVKKCVDLIKTIIKQGVDAPEGENSLKKLQLRELAALNGTLRDEEIVRCRNCGSSEHKHWECPEQPNFTATLTCTKCGSSGHIAMDCTVTQQEITNILSAPPIQDSAKMDSEVGQNDD</sequence>
<dbReference type="SUPFAM" id="SSF57756">
    <property type="entry name" value="Retrovirus zinc finger-like domains"/>
    <property type="match status" value="1"/>
</dbReference>
<evidence type="ECO:0000256" key="2">
    <source>
        <dbReference type="ARBA" id="ARBA00010382"/>
    </source>
</evidence>
<keyword evidence="13" id="KW-0804">Transcription</keyword>
<dbReference type="FunFam" id="3.30.1370.10:FF:000016">
    <property type="entry name" value="Putative splicing factor 1"/>
    <property type="match status" value="1"/>
</dbReference>
<keyword evidence="4" id="KW-0597">Phosphoprotein</keyword>
<dbReference type="PROSITE" id="PS50158">
    <property type="entry name" value="ZF_CCHC"/>
    <property type="match status" value="1"/>
</dbReference>
<evidence type="ECO:0000256" key="6">
    <source>
        <dbReference type="ARBA" id="ARBA00022723"/>
    </source>
</evidence>
<dbReference type="PROSITE" id="PS50084">
    <property type="entry name" value="KH_TYPE_1"/>
    <property type="match status" value="1"/>
</dbReference>